<name>A0A0A9ALP9_ARUDO</name>
<dbReference type="AlphaFoldDB" id="A0A0A9ALP9"/>
<sequence>MRCLGLLLEVRGITPEAQDDYARLFEHPLSRAHLVALSALFGWAVPEED</sequence>
<evidence type="ECO:0000313" key="1">
    <source>
        <dbReference type="EMBL" id="JAD52589.1"/>
    </source>
</evidence>
<proteinExistence type="predicted"/>
<organism evidence="1">
    <name type="scientific">Arundo donax</name>
    <name type="common">Giant reed</name>
    <name type="synonym">Donax arundinaceus</name>
    <dbReference type="NCBI Taxonomy" id="35708"/>
    <lineage>
        <taxon>Eukaryota</taxon>
        <taxon>Viridiplantae</taxon>
        <taxon>Streptophyta</taxon>
        <taxon>Embryophyta</taxon>
        <taxon>Tracheophyta</taxon>
        <taxon>Spermatophyta</taxon>
        <taxon>Magnoliopsida</taxon>
        <taxon>Liliopsida</taxon>
        <taxon>Poales</taxon>
        <taxon>Poaceae</taxon>
        <taxon>PACMAD clade</taxon>
        <taxon>Arundinoideae</taxon>
        <taxon>Arundineae</taxon>
        <taxon>Arundo</taxon>
    </lineage>
</organism>
<dbReference type="EMBL" id="GBRH01245306">
    <property type="protein sequence ID" value="JAD52589.1"/>
    <property type="molecule type" value="Transcribed_RNA"/>
</dbReference>
<reference evidence="1" key="1">
    <citation type="submission" date="2014-09" db="EMBL/GenBank/DDBJ databases">
        <authorList>
            <person name="Magalhaes I.L.F."/>
            <person name="Oliveira U."/>
            <person name="Santos F.R."/>
            <person name="Vidigal T.H.D.A."/>
            <person name="Brescovit A.D."/>
            <person name="Santos A.J."/>
        </authorList>
    </citation>
    <scope>NUCLEOTIDE SEQUENCE</scope>
    <source>
        <tissue evidence="1">Shoot tissue taken approximately 20 cm above the soil surface</tissue>
    </source>
</reference>
<accession>A0A0A9ALP9</accession>
<reference evidence="1" key="2">
    <citation type="journal article" date="2015" name="Data Brief">
        <title>Shoot transcriptome of the giant reed, Arundo donax.</title>
        <authorList>
            <person name="Barrero R.A."/>
            <person name="Guerrero F.D."/>
            <person name="Moolhuijzen P."/>
            <person name="Goolsby J.A."/>
            <person name="Tidwell J."/>
            <person name="Bellgard S.E."/>
            <person name="Bellgard M.I."/>
        </authorList>
    </citation>
    <scope>NUCLEOTIDE SEQUENCE</scope>
    <source>
        <tissue evidence="1">Shoot tissue taken approximately 20 cm above the soil surface</tissue>
    </source>
</reference>
<protein>
    <submittedName>
        <fullName evidence="1">Uncharacterized protein</fullName>
    </submittedName>
</protein>